<dbReference type="InterPro" id="IPR050961">
    <property type="entry name" value="BolA/IbaG_stress_morph_reg"/>
</dbReference>
<organism evidence="3 4">
    <name type="scientific">Acinetobacter pollinis</name>
    <dbReference type="NCBI Taxonomy" id="2605270"/>
    <lineage>
        <taxon>Bacteria</taxon>
        <taxon>Pseudomonadati</taxon>
        <taxon>Pseudomonadota</taxon>
        <taxon>Gammaproteobacteria</taxon>
        <taxon>Moraxellales</taxon>
        <taxon>Moraxellaceae</taxon>
        <taxon>Acinetobacter</taxon>
    </lineage>
</organism>
<reference evidence="3 4" key="1">
    <citation type="submission" date="2019-08" db="EMBL/GenBank/DDBJ databases">
        <title>Five species of Acinetobacter isolated from floral nectar and animal pollinators.</title>
        <authorList>
            <person name="Hendry T.A."/>
        </authorList>
    </citation>
    <scope>NUCLEOTIDE SEQUENCE [LARGE SCALE GENOMIC DNA]</scope>
    <source>
        <strain evidence="3 4">MD18.27</strain>
    </source>
</reference>
<evidence type="ECO:0000313" key="3">
    <source>
        <dbReference type="EMBL" id="MEB5477620.1"/>
    </source>
</evidence>
<dbReference type="SUPFAM" id="SSF82657">
    <property type="entry name" value="BolA-like"/>
    <property type="match status" value="1"/>
</dbReference>
<evidence type="ECO:0000256" key="1">
    <source>
        <dbReference type="ARBA" id="ARBA00005578"/>
    </source>
</evidence>
<dbReference type="InterPro" id="IPR002634">
    <property type="entry name" value="BolA"/>
</dbReference>
<comment type="similarity">
    <text evidence="1 2">Belongs to the BolA/IbaG family.</text>
</comment>
<sequence>MNSEQLTEILKQAFPSAEVVVSGQAGKFDLRVVDDQFEGKRPVARQQLVYAPLNSFISSGEVHAVTIKAMTKEEWRKASMFGV</sequence>
<dbReference type="Proteomes" id="UP001339883">
    <property type="component" value="Unassembled WGS sequence"/>
</dbReference>
<dbReference type="PANTHER" id="PTHR46229">
    <property type="entry name" value="BOLA TRANSCRIPTION REGULATOR"/>
    <property type="match status" value="1"/>
</dbReference>
<proteinExistence type="inferred from homology"/>
<accession>A0ABU6DUV6</accession>
<gene>
    <name evidence="3" type="primary">ibaG</name>
    <name evidence="3" type="ORF">I2F25_11290</name>
</gene>
<dbReference type="PIRSF" id="PIRSF003113">
    <property type="entry name" value="BolA"/>
    <property type="match status" value="1"/>
</dbReference>
<name>A0ABU6DUV6_9GAMM</name>
<keyword evidence="4" id="KW-1185">Reference proteome</keyword>
<dbReference type="Gene3D" id="3.30.300.90">
    <property type="entry name" value="BolA-like"/>
    <property type="match status" value="1"/>
</dbReference>
<evidence type="ECO:0000256" key="2">
    <source>
        <dbReference type="RuleBase" id="RU003860"/>
    </source>
</evidence>
<dbReference type="PANTHER" id="PTHR46229:SF4">
    <property type="entry name" value="ACID STRESS PROTEIN IBAG"/>
    <property type="match status" value="1"/>
</dbReference>
<protein>
    <submittedName>
        <fullName evidence="3">BolA family iron metabolism protein IbaG</fullName>
    </submittedName>
</protein>
<dbReference type="EMBL" id="VTDN01000011">
    <property type="protein sequence ID" value="MEB5477620.1"/>
    <property type="molecule type" value="Genomic_DNA"/>
</dbReference>
<dbReference type="RefSeq" id="WP_325776016.1">
    <property type="nucleotide sequence ID" value="NZ_VTDN01000011.1"/>
</dbReference>
<comment type="caution">
    <text evidence="3">The sequence shown here is derived from an EMBL/GenBank/DDBJ whole genome shotgun (WGS) entry which is preliminary data.</text>
</comment>
<evidence type="ECO:0000313" key="4">
    <source>
        <dbReference type="Proteomes" id="UP001339883"/>
    </source>
</evidence>
<dbReference type="Pfam" id="PF01722">
    <property type="entry name" value="BolA"/>
    <property type="match status" value="1"/>
</dbReference>
<dbReference type="InterPro" id="IPR036065">
    <property type="entry name" value="BolA-like_sf"/>
</dbReference>